<feature type="region of interest" description="Disordered" evidence="1">
    <location>
        <begin position="370"/>
        <end position="394"/>
    </location>
</feature>
<dbReference type="SUPFAM" id="SSF88659">
    <property type="entry name" value="Sigma3 and sigma4 domains of RNA polymerase sigma factors"/>
    <property type="match status" value="1"/>
</dbReference>
<evidence type="ECO:0000313" key="3">
    <source>
        <dbReference type="Proteomes" id="UP000319576"/>
    </source>
</evidence>
<reference evidence="2 3" key="1">
    <citation type="submission" date="2019-02" db="EMBL/GenBank/DDBJ databases">
        <title>Deep-cultivation of Planctomycetes and their phenomic and genomic characterization uncovers novel biology.</title>
        <authorList>
            <person name="Wiegand S."/>
            <person name="Jogler M."/>
            <person name="Boedeker C."/>
            <person name="Pinto D."/>
            <person name="Vollmers J."/>
            <person name="Rivas-Marin E."/>
            <person name="Kohn T."/>
            <person name="Peeters S.H."/>
            <person name="Heuer A."/>
            <person name="Rast P."/>
            <person name="Oberbeckmann S."/>
            <person name="Bunk B."/>
            <person name="Jeske O."/>
            <person name="Meyerdierks A."/>
            <person name="Storesund J.E."/>
            <person name="Kallscheuer N."/>
            <person name="Luecker S."/>
            <person name="Lage O.M."/>
            <person name="Pohl T."/>
            <person name="Merkel B.J."/>
            <person name="Hornburger P."/>
            <person name="Mueller R.-W."/>
            <person name="Bruemmer F."/>
            <person name="Labrenz M."/>
            <person name="Spormann A.M."/>
            <person name="Op den Camp H."/>
            <person name="Overmann J."/>
            <person name="Amann R."/>
            <person name="Jetten M.S.M."/>
            <person name="Mascher T."/>
            <person name="Medema M.H."/>
            <person name="Devos D.P."/>
            <person name="Kaster A.-K."/>
            <person name="Ovreas L."/>
            <person name="Rohde M."/>
            <person name="Galperin M.Y."/>
            <person name="Jogler C."/>
        </authorList>
    </citation>
    <scope>NUCLEOTIDE SEQUENCE [LARGE SCALE GENOMIC DNA]</scope>
    <source>
        <strain evidence="2 3">ETA_A1</strain>
    </source>
</reference>
<dbReference type="KEGG" id="uli:ETAA1_26170"/>
<keyword evidence="3" id="KW-1185">Reference proteome</keyword>
<name>A0A517XSZ6_9BACT</name>
<protein>
    <submittedName>
        <fullName evidence="2">Uncharacterized protein</fullName>
    </submittedName>
</protein>
<accession>A0A517XSZ6</accession>
<organism evidence="2 3">
    <name type="scientific">Urbifossiella limnaea</name>
    <dbReference type="NCBI Taxonomy" id="2528023"/>
    <lineage>
        <taxon>Bacteria</taxon>
        <taxon>Pseudomonadati</taxon>
        <taxon>Planctomycetota</taxon>
        <taxon>Planctomycetia</taxon>
        <taxon>Gemmatales</taxon>
        <taxon>Gemmataceae</taxon>
        <taxon>Urbifossiella</taxon>
    </lineage>
</organism>
<proteinExistence type="predicted"/>
<dbReference type="Proteomes" id="UP000319576">
    <property type="component" value="Chromosome"/>
</dbReference>
<dbReference type="EMBL" id="CP036273">
    <property type="protein sequence ID" value="QDU20660.1"/>
    <property type="molecule type" value="Genomic_DNA"/>
</dbReference>
<gene>
    <name evidence="2" type="ORF">ETAA1_26170</name>
</gene>
<evidence type="ECO:0000313" key="2">
    <source>
        <dbReference type="EMBL" id="QDU20660.1"/>
    </source>
</evidence>
<sequence length="459" mass="49583">MSIGPSSTGGSPVSKFDQLRAAAASIEQLAADYHAALKPVYDALQAVADASFDDREKWAAAVVALARRLAENGLGDVPASRQGAGRWAIQFDNGKPGNAFAGHAFFAALAAAIADGSSPVTFFTTLDQYSFVPRAAGQEVCAALSNLLYVHKERVAPNFTAAYRRMLNAVEMDGSLLCLRLHRCDIRLSSDTLAAMHDWDECATGVAPCYTADIRPSQPVWAKAIDEQVSKLCVEPPPHLDPELAEAFTTVAVGIRECTRLIASVPYLWSNLDQYRRLAARVAESAAAARAAYRSVDVLLRRAGDPNAILEALNDVLTVHRRAPLDPNPRRDGLNAAITGLYTKRAGLFARVEGRGIIDRMLDQLARVPPATSTTVAHPPQNATPPADSTPQALTEKQREILRALDAKALTLDELATRLDCDKSRLHRDHLTPLKKLGRVANDRKVGGYYRPDAPPTVA</sequence>
<dbReference type="AlphaFoldDB" id="A0A517XSZ6"/>
<evidence type="ECO:0000256" key="1">
    <source>
        <dbReference type="SAM" id="MobiDB-lite"/>
    </source>
</evidence>
<dbReference type="InterPro" id="IPR013324">
    <property type="entry name" value="RNA_pol_sigma_r3/r4-like"/>
</dbReference>